<dbReference type="InterPro" id="IPR050104">
    <property type="entry name" value="FMN-dep_NADH:Q_OxRdtase_AzoR1"/>
</dbReference>
<dbReference type="SUPFAM" id="SSF52218">
    <property type="entry name" value="Flavoproteins"/>
    <property type="match status" value="1"/>
</dbReference>
<dbReference type="PANTHER" id="PTHR43741">
    <property type="entry name" value="FMN-DEPENDENT NADH-AZOREDUCTASE 1"/>
    <property type="match status" value="1"/>
</dbReference>
<protein>
    <submittedName>
        <fullName evidence="2">NAD(P)H-dependent oxidoreductase</fullName>
    </submittedName>
</protein>
<organism evidence="2 3">
    <name type="scientific">Maritalea mediterranea</name>
    <dbReference type="NCBI Taxonomy" id="2909667"/>
    <lineage>
        <taxon>Bacteria</taxon>
        <taxon>Pseudomonadati</taxon>
        <taxon>Pseudomonadota</taxon>
        <taxon>Alphaproteobacteria</taxon>
        <taxon>Hyphomicrobiales</taxon>
        <taxon>Devosiaceae</taxon>
        <taxon>Maritalea</taxon>
    </lineage>
</organism>
<evidence type="ECO:0000259" key="1">
    <source>
        <dbReference type="Pfam" id="PF03358"/>
    </source>
</evidence>
<sequence length="186" mass="20285">MSDHKGVVILRGSPRAGGNSDQMADRFANIVKGAGRPLHDDALRDLNFVPFGELPTDHRDDLSSALAAIYDANVVVLSTPIYFCNISGLLKGAFDRFFGYLKSDYLTNPQPTKLPAGKHLVLLQVQGEPAERYGDLLAQYGPALDKLGFKGRHLVRACGVRDSEDIQSHPDVLQAVEKLATRLITS</sequence>
<dbReference type="PANTHER" id="PTHR43741:SF4">
    <property type="entry name" value="FMN-DEPENDENT NADH:QUINONE OXIDOREDUCTASE"/>
    <property type="match status" value="1"/>
</dbReference>
<keyword evidence="3" id="KW-1185">Reference proteome</keyword>
<evidence type="ECO:0000313" key="2">
    <source>
        <dbReference type="EMBL" id="MCF4097252.1"/>
    </source>
</evidence>
<name>A0ABS9E4Y3_9HYPH</name>
<dbReference type="InterPro" id="IPR029039">
    <property type="entry name" value="Flavoprotein-like_sf"/>
</dbReference>
<accession>A0ABS9E4Y3</accession>
<dbReference type="InterPro" id="IPR005025">
    <property type="entry name" value="FMN_Rdtase-like_dom"/>
</dbReference>
<dbReference type="EMBL" id="JAKGTI010000001">
    <property type="protein sequence ID" value="MCF4097252.1"/>
    <property type="molecule type" value="Genomic_DNA"/>
</dbReference>
<evidence type="ECO:0000313" key="3">
    <source>
        <dbReference type="Proteomes" id="UP001201217"/>
    </source>
</evidence>
<gene>
    <name evidence="2" type="ORF">L1I42_01970</name>
</gene>
<dbReference type="Pfam" id="PF03358">
    <property type="entry name" value="FMN_red"/>
    <property type="match status" value="1"/>
</dbReference>
<reference evidence="2 3" key="1">
    <citation type="submission" date="2022-01" db="EMBL/GenBank/DDBJ databases">
        <title>Maritalea mediterranea sp. nov., isolated from marine plastic residues from the Malva-rosa beach (Valencia, Spain).</title>
        <authorList>
            <person name="Vidal-Verdu A."/>
            <person name="Molina-Menor E."/>
            <person name="Pascual J."/>
            <person name="Pereto J."/>
            <person name="Porcar M."/>
        </authorList>
    </citation>
    <scope>NUCLEOTIDE SEQUENCE [LARGE SCALE GENOMIC DNA]</scope>
    <source>
        <strain evidence="2 3">P4.10X</strain>
    </source>
</reference>
<feature type="domain" description="NADPH-dependent FMN reductase-like" evidence="1">
    <location>
        <begin position="7"/>
        <end position="98"/>
    </location>
</feature>
<comment type="caution">
    <text evidence="2">The sequence shown here is derived from an EMBL/GenBank/DDBJ whole genome shotgun (WGS) entry which is preliminary data.</text>
</comment>
<dbReference type="Proteomes" id="UP001201217">
    <property type="component" value="Unassembled WGS sequence"/>
</dbReference>
<proteinExistence type="predicted"/>
<dbReference type="Gene3D" id="3.40.50.360">
    <property type="match status" value="1"/>
</dbReference>
<dbReference type="RefSeq" id="WP_236112824.1">
    <property type="nucleotide sequence ID" value="NZ_JAKGTI010000001.1"/>
</dbReference>